<dbReference type="Gene3D" id="1.10.530.10">
    <property type="match status" value="1"/>
</dbReference>
<dbReference type="EMBL" id="MRUL01000002">
    <property type="protein sequence ID" value="OON41486.1"/>
    <property type="molecule type" value="Genomic_DNA"/>
</dbReference>
<comment type="catalytic activity">
    <reaction evidence="1">
        <text>Exolytic cleavage of the (1-&gt;4)-beta-glycosidic linkage between N-acetylmuramic acid (MurNAc) and N-acetylglucosamine (GlcNAc) residues in peptidoglycan, from either the reducing or the non-reducing ends of the peptidoglycan chains, with concomitant formation of a 1,6-anhydrobond in the MurNAc residue.</text>
        <dbReference type="EC" id="4.2.2.n1"/>
    </reaction>
</comment>
<proteinExistence type="inferred from homology"/>
<evidence type="ECO:0000256" key="4">
    <source>
        <dbReference type="ARBA" id="ARBA00023239"/>
    </source>
</evidence>
<protein>
    <recommendedName>
        <fullName evidence="3">peptidoglycan lytic exotransglycosylase</fullName>
        <ecNumber evidence="3">4.2.2.n1</ecNumber>
    </recommendedName>
</protein>
<dbReference type="EC" id="4.2.2.n1" evidence="3"/>
<keyword evidence="4" id="KW-0456">Lyase</keyword>
<dbReference type="PANTHER" id="PTHR37423:SF2">
    <property type="entry name" value="MEMBRANE-BOUND LYTIC MUREIN TRANSGLYCOSYLASE C"/>
    <property type="match status" value="1"/>
</dbReference>
<evidence type="ECO:0000256" key="2">
    <source>
        <dbReference type="ARBA" id="ARBA00007734"/>
    </source>
</evidence>
<feature type="domain" description="Transglycosylase SLT" evidence="6">
    <location>
        <begin position="93"/>
        <end position="200"/>
    </location>
</feature>
<dbReference type="GO" id="GO:0000270">
    <property type="term" value="P:peptidoglycan metabolic process"/>
    <property type="evidence" value="ECO:0007669"/>
    <property type="project" value="InterPro"/>
</dbReference>
<comment type="similarity">
    <text evidence="2">Belongs to the transglycosylase Slt family.</text>
</comment>
<gene>
    <name evidence="7" type="ORF">BTJ39_03565</name>
</gene>
<evidence type="ECO:0000259" key="6">
    <source>
        <dbReference type="Pfam" id="PF01464"/>
    </source>
</evidence>
<dbReference type="STRING" id="1926881.BTJ39_03565"/>
<dbReference type="AlphaFoldDB" id="A0A1S8YRP4"/>
<dbReference type="GO" id="GO:0008933">
    <property type="term" value="F:peptidoglycan lytic transglycosylase activity"/>
    <property type="evidence" value="ECO:0007669"/>
    <property type="project" value="InterPro"/>
</dbReference>
<dbReference type="Pfam" id="PF01464">
    <property type="entry name" value="SLT"/>
    <property type="match status" value="1"/>
</dbReference>
<dbReference type="PROSITE" id="PS00922">
    <property type="entry name" value="TRANSGLYCOSYLASE"/>
    <property type="match status" value="1"/>
</dbReference>
<dbReference type="PANTHER" id="PTHR37423">
    <property type="entry name" value="SOLUBLE LYTIC MUREIN TRANSGLYCOSYLASE-RELATED"/>
    <property type="match status" value="1"/>
</dbReference>
<evidence type="ECO:0000256" key="1">
    <source>
        <dbReference type="ARBA" id="ARBA00001420"/>
    </source>
</evidence>
<sequence length="222" mass="24928">MLGSGLLTTFAVSAATWCFTDANGITQMADKPRHRGFKKCAASLTLPSAIRNQLQYYQKAGSIEVPQKNSGQRAVLPASARQRRQRDRWDGIINNYANRYKVNPALIKAVISVESGFDPKAKSSVGAMGLMQIMPETAKWLITKLGEADGRYDLHDPEKNIQLGVYFIALLAERYNNDLELVLAAYNAGPGAVDRYNNRVPPYRETQQYVEKIISYYQKYKI</sequence>
<evidence type="ECO:0000313" key="7">
    <source>
        <dbReference type="EMBL" id="OON41486.1"/>
    </source>
</evidence>
<evidence type="ECO:0000256" key="5">
    <source>
        <dbReference type="ARBA" id="ARBA00023316"/>
    </source>
</evidence>
<keyword evidence="5" id="KW-0961">Cell wall biogenesis/degradation</keyword>
<name>A0A1S8YRP4_9GAMM</name>
<accession>A0A1S8YRP4</accession>
<evidence type="ECO:0000256" key="3">
    <source>
        <dbReference type="ARBA" id="ARBA00012587"/>
    </source>
</evidence>
<dbReference type="InterPro" id="IPR008258">
    <property type="entry name" value="Transglycosylase_SLT_dom_1"/>
</dbReference>
<dbReference type="InterPro" id="IPR000189">
    <property type="entry name" value="Transglyc_AS"/>
</dbReference>
<reference evidence="7 8" key="1">
    <citation type="submission" date="2016-12" db="EMBL/GenBank/DDBJ databases">
        <title>Izhakiella australiana sp. nov. of genus Izhakiella isolated from Australian desert.</title>
        <authorList>
            <person name="Ji M."/>
        </authorList>
    </citation>
    <scope>NUCLEOTIDE SEQUENCE [LARGE SCALE GENOMIC DNA]</scope>
    <source>
        <strain evidence="7 8">D4N98</strain>
    </source>
</reference>
<organism evidence="7 8">
    <name type="scientific">Izhakiella australiensis</name>
    <dbReference type="NCBI Taxonomy" id="1926881"/>
    <lineage>
        <taxon>Bacteria</taxon>
        <taxon>Pseudomonadati</taxon>
        <taxon>Pseudomonadota</taxon>
        <taxon>Gammaproteobacteria</taxon>
        <taxon>Enterobacterales</taxon>
        <taxon>Erwiniaceae</taxon>
        <taxon>Izhakiella</taxon>
    </lineage>
</organism>
<dbReference type="InterPro" id="IPR023346">
    <property type="entry name" value="Lysozyme-like_dom_sf"/>
</dbReference>
<comment type="caution">
    <text evidence="7">The sequence shown here is derived from an EMBL/GenBank/DDBJ whole genome shotgun (WGS) entry which is preliminary data.</text>
</comment>
<evidence type="ECO:0000313" key="8">
    <source>
        <dbReference type="Proteomes" id="UP000190667"/>
    </source>
</evidence>
<dbReference type="SUPFAM" id="SSF53955">
    <property type="entry name" value="Lysozyme-like"/>
    <property type="match status" value="1"/>
</dbReference>
<dbReference type="Proteomes" id="UP000190667">
    <property type="component" value="Unassembled WGS sequence"/>
</dbReference>
<dbReference type="GO" id="GO:0071555">
    <property type="term" value="P:cell wall organization"/>
    <property type="evidence" value="ECO:0007669"/>
    <property type="project" value="UniProtKB-KW"/>
</dbReference>
<dbReference type="CDD" id="cd16896">
    <property type="entry name" value="LT_Slt70-like"/>
    <property type="match status" value="1"/>
</dbReference>
<keyword evidence="8" id="KW-1185">Reference proteome</keyword>
<dbReference type="GO" id="GO:0016020">
    <property type="term" value="C:membrane"/>
    <property type="evidence" value="ECO:0007669"/>
    <property type="project" value="InterPro"/>
</dbReference>